<gene>
    <name evidence="1" type="ORF">UFOVP313_15</name>
</gene>
<name>A0A6J5LV68_9CAUD</name>
<dbReference type="EMBL" id="LR796328">
    <property type="protein sequence ID" value="CAB4136927.1"/>
    <property type="molecule type" value="Genomic_DNA"/>
</dbReference>
<reference evidence="1" key="1">
    <citation type="submission" date="2020-04" db="EMBL/GenBank/DDBJ databases">
        <authorList>
            <person name="Chiriac C."/>
            <person name="Salcher M."/>
            <person name="Ghai R."/>
            <person name="Kavagutti S V."/>
        </authorList>
    </citation>
    <scope>NUCLEOTIDE SEQUENCE</scope>
</reference>
<sequence>MTTFTYNNATLTLTQQAYYAGDVYEALATDTMGNQYLVKWANERPEAEDESDACNWDQPVAVIEL</sequence>
<evidence type="ECO:0000313" key="1">
    <source>
        <dbReference type="EMBL" id="CAB4136927.1"/>
    </source>
</evidence>
<proteinExistence type="predicted"/>
<protein>
    <submittedName>
        <fullName evidence="1">Uncharacterized protein</fullName>
    </submittedName>
</protein>
<organism evidence="1">
    <name type="scientific">uncultured Caudovirales phage</name>
    <dbReference type="NCBI Taxonomy" id="2100421"/>
    <lineage>
        <taxon>Viruses</taxon>
        <taxon>Duplodnaviria</taxon>
        <taxon>Heunggongvirae</taxon>
        <taxon>Uroviricota</taxon>
        <taxon>Caudoviricetes</taxon>
        <taxon>Peduoviridae</taxon>
        <taxon>Maltschvirus</taxon>
        <taxon>Maltschvirus maltsch</taxon>
    </lineage>
</organism>
<accession>A0A6J5LV68</accession>